<feature type="compositionally biased region" description="Basic and acidic residues" evidence="1">
    <location>
        <begin position="193"/>
        <end position="225"/>
    </location>
</feature>
<organism evidence="3 4">
    <name type="scientific">Cichlidogyrus casuarinus</name>
    <dbReference type="NCBI Taxonomy" id="1844966"/>
    <lineage>
        <taxon>Eukaryota</taxon>
        <taxon>Metazoa</taxon>
        <taxon>Spiralia</taxon>
        <taxon>Lophotrochozoa</taxon>
        <taxon>Platyhelminthes</taxon>
        <taxon>Monogenea</taxon>
        <taxon>Monopisthocotylea</taxon>
        <taxon>Dactylogyridea</taxon>
        <taxon>Ancyrocephalidae</taxon>
        <taxon>Cichlidogyrus</taxon>
    </lineage>
</organism>
<protein>
    <recommendedName>
        <fullName evidence="2">Diacylglycerol kinase iota-like domain-containing protein</fullName>
    </recommendedName>
</protein>
<keyword evidence="4" id="KW-1185">Reference proteome</keyword>
<proteinExistence type="predicted"/>
<gene>
    <name evidence="3" type="ORF">Ciccas_004649</name>
</gene>
<evidence type="ECO:0000313" key="3">
    <source>
        <dbReference type="EMBL" id="KAL3316699.1"/>
    </source>
</evidence>
<evidence type="ECO:0000256" key="1">
    <source>
        <dbReference type="SAM" id="MobiDB-lite"/>
    </source>
</evidence>
<dbReference type="EMBL" id="JBJKFK010000495">
    <property type="protein sequence ID" value="KAL3316699.1"/>
    <property type="molecule type" value="Genomic_DNA"/>
</dbReference>
<dbReference type="AlphaFoldDB" id="A0ABD2QAZ6"/>
<feature type="region of interest" description="Disordered" evidence="1">
    <location>
        <begin position="166"/>
        <end position="243"/>
    </location>
</feature>
<dbReference type="InterPro" id="IPR056383">
    <property type="entry name" value="DGKI-like_dom"/>
</dbReference>
<feature type="compositionally biased region" description="Polar residues" evidence="1">
    <location>
        <begin position="226"/>
        <end position="243"/>
    </location>
</feature>
<sequence length="292" mass="33225">MIATLVGAPENNSGNAFLSTSTSERLFRIEHTQEEFHFITDLNSEQVYILDQSWYGQELNQAKGAMLHGLGMSTNGQFGELGEYLNSLDESGELNYENDERRDTLVQDEVMPNHQRLFKQNSLSLSENSPSHDRVLKKRSFGHASEYSPQHKTSFDYNLHKLSRNPLSSCRSQSSSNLSRSSEEFPQPMRTTAESRSDSEMAVDGKDDADLKPIAEERDEYDEKSSNQSHRQQTSTPRKKLSNNIHLQLHSHISSLREVQGFVLFPHHPSPSVNSRLSQCFLFESSLILFLN</sequence>
<comment type="caution">
    <text evidence="3">The sequence shown here is derived from an EMBL/GenBank/DDBJ whole genome shotgun (WGS) entry which is preliminary data.</text>
</comment>
<dbReference type="Pfam" id="PF23578">
    <property type="entry name" value="DGKI"/>
    <property type="match status" value="1"/>
</dbReference>
<accession>A0ABD2QAZ6</accession>
<evidence type="ECO:0000259" key="2">
    <source>
        <dbReference type="Pfam" id="PF23578"/>
    </source>
</evidence>
<feature type="domain" description="Diacylglycerol kinase iota-like" evidence="2">
    <location>
        <begin position="16"/>
        <end position="51"/>
    </location>
</feature>
<feature type="compositionally biased region" description="Low complexity" evidence="1">
    <location>
        <begin position="166"/>
        <end position="180"/>
    </location>
</feature>
<reference evidence="3 4" key="1">
    <citation type="submission" date="2024-11" db="EMBL/GenBank/DDBJ databases">
        <title>Adaptive evolution of stress response genes in parasites aligns with host niche diversity.</title>
        <authorList>
            <person name="Hahn C."/>
            <person name="Resl P."/>
        </authorList>
    </citation>
    <scope>NUCLEOTIDE SEQUENCE [LARGE SCALE GENOMIC DNA]</scope>
    <source>
        <strain evidence="3">EGGRZ-B1_66</strain>
        <tissue evidence="3">Body</tissue>
    </source>
</reference>
<evidence type="ECO:0000313" key="4">
    <source>
        <dbReference type="Proteomes" id="UP001626550"/>
    </source>
</evidence>
<name>A0ABD2QAZ6_9PLAT</name>
<dbReference type="Proteomes" id="UP001626550">
    <property type="component" value="Unassembled WGS sequence"/>
</dbReference>